<feature type="transmembrane region" description="Helical" evidence="6">
    <location>
        <begin position="229"/>
        <end position="245"/>
    </location>
</feature>
<reference evidence="7 8" key="1">
    <citation type="journal article" date="2019" name="Int. J. Syst. Evol. Microbiol.">
        <title>The Global Catalogue of Microorganisms (GCM) 10K type strain sequencing project: providing services to taxonomists for standard genome sequencing and annotation.</title>
        <authorList>
            <consortium name="The Broad Institute Genomics Platform"/>
            <consortium name="The Broad Institute Genome Sequencing Center for Infectious Disease"/>
            <person name="Wu L."/>
            <person name="Ma J."/>
        </authorList>
    </citation>
    <scope>NUCLEOTIDE SEQUENCE [LARGE SCALE GENOMIC DNA]</scope>
    <source>
        <strain evidence="7 8">JCM 16117</strain>
    </source>
</reference>
<dbReference type="Gene3D" id="1.20.1250.20">
    <property type="entry name" value="MFS general substrate transporter like domains"/>
    <property type="match status" value="1"/>
</dbReference>
<feature type="transmembrane region" description="Helical" evidence="6">
    <location>
        <begin position="162"/>
        <end position="184"/>
    </location>
</feature>
<feature type="transmembrane region" description="Helical" evidence="6">
    <location>
        <begin position="40"/>
        <end position="60"/>
    </location>
</feature>
<keyword evidence="5 6" id="KW-0472">Membrane</keyword>
<sequence>MRRGGLALYAAAAASGRLAARASALAITLLAVATTGDPLVAGAVTAFTVLPSLVLGPLLGMIVDRATRPKRLYLAAPPVFAASLTAVALTLGAGLWPLALLFAFITGCATPLFEGAMTPLVVSVVPAEKLARGYAVDVGTYSVSAIIGPLVATFTAALWGPFWAVVAAAVIALPAWAFIALLSIPMRGPRILPPFRVRDVWTGLVVLTRVPQLRGTTVASSLASFGKDAVLPLAVTLLAFEWGRAAEEGGLLLVAHALGGVLGSVIVAVRPIGLRYASRILYLSLVVSGLAFVLLGFTDDPTLTFVVMFACGLLNGPMTTSTIIVRSAYTPEALRTQVFTTAMSLRATSAAGALVGGALGAAAGGSGLLVFIGLSQLGAAGLGLLAGLPWGRRPGPTHPGPHPAVGSA</sequence>
<evidence type="ECO:0000256" key="1">
    <source>
        <dbReference type="ARBA" id="ARBA00004651"/>
    </source>
</evidence>
<feature type="transmembrane region" description="Helical" evidence="6">
    <location>
        <begin position="134"/>
        <end position="156"/>
    </location>
</feature>
<evidence type="ECO:0000313" key="7">
    <source>
        <dbReference type="EMBL" id="GAA2227819.1"/>
    </source>
</evidence>
<evidence type="ECO:0000256" key="6">
    <source>
        <dbReference type="SAM" id="Phobius"/>
    </source>
</evidence>
<evidence type="ECO:0008006" key="9">
    <source>
        <dbReference type="Google" id="ProtNLM"/>
    </source>
</evidence>
<dbReference type="SUPFAM" id="SSF103473">
    <property type="entry name" value="MFS general substrate transporter"/>
    <property type="match status" value="1"/>
</dbReference>
<dbReference type="InterPro" id="IPR011701">
    <property type="entry name" value="MFS"/>
</dbReference>
<feature type="transmembrane region" description="Helical" evidence="6">
    <location>
        <begin position="303"/>
        <end position="325"/>
    </location>
</feature>
<gene>
    <name evidence="7" type="ORF">GCM10009851_10130</name>
</gene>
<comment type="subcellular location">
    <subcellularLocation>
        <location evidence="1">Cell membrane</location>
        <topology evidence="1">Multi-pass membrane protein</topology>
    </subcellularLocation>
</comment>
<dbReference type="RefSeq" id="WP_259478528.1">
    <property type="nucleotide sequence ID" value="NZ_BAAAQY010000003.1"/>
</dbReference>
<dbReference type="EMBL" id="BAAAQY010000003">
    <property type="protein sequence ID" value="GAA2227819.1"/>
    <property type="molecule type" value="Genomic_DNA"/>
</dbReference>
<dbReference type="Proteomes" id="UP001500929">
    <property type="component" value="Unassembled WGS sequence"/>
</dbReference>
<protein>
    <recommendedName>
        <fullName evidence="9">MFS transporter</fullName>
    </recommendedName>
</protein>
<dbReference type="Pfam" id="PF07690">
    <property type="entry name" value="MFS_1"/>
    <property type="match status" value="1"/>
</dbReference>
<keyword evidence="4 6" id="KW-1133">Transmembrane helix</keyword>
<feature type="transmembrane region" description="Helical" evidence="6">
    <location>
        <begin position="251"/>
        <end position="268"/>
    </location>
</feature>
<keyword evidence="2" id="KW-1003">Cell membrane</keyword>
<dbReference type="PANTHER" id="PTHR23513">
    <property type="entry name" value="INTEGRAL MEMBRANE EFFLUX PROTEIN-RELATED"/>
    <property type="match status" value="1"/>
</dbReference>
<feature type="transmembrane region" description="Helical" evidence="6">
    <location>
        <begin position="99"/>
        <end position="122"/>
    </location>
</feature>
<dbReference type="InterPro" id="IPR036259">
    <property type="entry name" value="MFS_trans_sf"/>
</dbReference>
<comment type="caution">
    <text evidence="7">The sequence shown here is derived from an EMBL/GenBank/DDBJ whole genome shotgun (WGS) entry which is preliminary data.</text>
</comment>
<feature type="transmembrane region" description="Helical" evidence="6">
    <location>
        <begin position="280"/>
        <end position="297"/>
    </location>
</feature>
<proteinExistence type="predicted"/>
<feature type="transmembrane region" description="Helical" evidence="6">
    <location>
        <begin position="72"/>
        <end position="93"/>
    </location>
</feature>
<evidence type="ECO:0000256" key="5">
    <source>
        <dbReference type="ARBA" id="ARBA00023136"/>
    </source>
</evidence>
<keyword evidence="3 6" id="KW-0812">Transmembrane</keyword>
<name>A0ABN3DCY1_9MICO</name>
<evidence type="ECO:0000256" key="2">
    <source>
        <dbReference type="ARBA" id="ARBA00022475"/>
    </source>
</evidence>
<evidence type="ECO:0000256" key="4">
    <source>
        <dbReference type="ARBA" id="ARBA00022989"/>
    </source>
</evidence>
<keyword evidence="8" id="KW-1185">Reference proteome</keyword>
<evidence type="ECO:0000313" key="8">
    <source>
        <dbReference type="Proteomes" id="UP001500929"/>
    </source>
</evidence>
<accession>A0ABN3DCY1</accession>
<organism evidence="7 8">
    <name type="scientific">Herbiconiux moechotypicola</name>
    <dbReference type="NCBI Taxonomy" id="637393"/>
    <lineage>
        <taxon>Bacteria</taxon>
        <taxon>Bacillati</taxon>
        <taxon>Actinomycetota</taxon>
        <taxon>Actinomycetes</taxon>
        <taxon>Micrococcales</taxon>
        <taxon>Microbacteriaceae</taxon>
        <taxon>Herbiconiux</taxon>
    </lineage>
</organism>
<dbReference type="PANTHER" id="PTHR23513:SF11">
    <property type="entry name" value="STAPHYLOFERRIN A TRANSPORTER"/>
    <property type="match status" value="1"/>
</dbReference>
<evidence type="ECO:0000256" key="3">
    <source>
        <dbReference type="ARBA" id="ARBA00022692"/>
    </source>
</evidence>